<protein>
    <submittedName>
        <fullName evidence="2">Ribosomal protein S18 acetylase RimI</fullName>
    </submittedName>
</protein>
<dbReference type="GO" id="GO:0005840">
    <property type="term" value="C:ribosome"/>
    <property type="evidence" value="ECO:0007669"/>
    <property type="project" value="UniProtKB-KW"/>
</dbReference>
<dbReference type="Pfam" id="PF00583">
    <property type="entry name" value="Acetyltransf_1"/>
    <property type="match status" value="1"/>
</dbReference>
<dbReference type="CDD" id="cd04301">
    <property type="entry name" value="NAT_SF"/>
    <property type="match status" value="1"/>
</dbReference>
<dbReference type="PROSITE" id="PS51186">
    <property type="entry name" value="GNAT"/>
    <property type="match status" value="1"/>
</dbReference>
<organism evidence="2 3">
    <name type="scientific">Paraburkholderia megapolitana</name>
    <dbReference type="NCBI Taxonomy" id="420953"/>
    <lineage>
        <taxon>Bacteria</taxon>
        <taxon>Pseudomonadati</taxon>
        <taxon>Pseudomonadota</taxon>
        <taxon>Betaproteobacteria</taxon>
        <taxon>Burkholderiales</taxon>
        <taxon>Burkholderiaceae</taxon>
        <taxon>Paraburkholderia</taxon>
    </lineage>
</organism>
<proteinExistence type="predicted"/>
<dbReference type="SUPFAM" id="SSF55729">
    <property type="entry name" value="Acyl-CoA N-acyltransferases (Nat)"/>
    <property type="match status" value="1"/>
</dbReference>
<evidence type="ECO:0000313" key="3">
    <source>
        <dbReference type="Proteomes" id="UP000199548"/>
    </source>
</evidence>
<keyword evidence="2" id="KW-0689">Ribosomal protein</keyword>
<reference evidence="2 3" key="1">
    <citation type="submission" date="2016-10" db="EMBL/GenBank/DDBJ databases">
        <authorList>
            <person name="de Groot N.N."/>
        </authorList>
    </citation>
    <scope>NUCLEOTIDE SEQUENCE [LARGE SCALE GENOMIC DNA]</scope>
    <source>
        <strain evidence="2 3">LMG 23650</strain>
    </source>
</reference>
<dbReference type="STRING" id="420953.SAMN05192543_10710"/>
<keyword evidence="2" id="KW-0687">Ribonucleoprotein</keyword>
<dbReference type="InterPro" id="IPR000182">
    <property type="entry name" value="GNAT_dom"/>
</dbReference>
<accession>A0A1I3R483</accession>
<gene>
    <name evidence="2" type="ORF">SAMN05192543_10710</name>
</gene>
<dbReference type="InterPro" id="IPR016181">
    <property type="entry name" value="Acyl_CoA_acyltransferase"/>
</dbReference>
<keyword evidence="3" id="KW-1185">Reference proteome</keyword>
<dbReference type="Proteomes" id="UP000199548">
    <property type="component" value="Unassembled WGS sequence"/>
</dbReference>
<dbReference type="Gene3D" id="3.40.630.30">
    <property type="match status" value="1"/>
</dbReference>
<dbReference type="GO" id="GO:0016747">
    <property type="term" value="F:acyltransferase activity, transferring groups other than amino-acyl groups"/>
    <property type="evidence" value="ECO:0007669"/>
    <property type="project" value="InterPro"/>
</dbReference>
<name>A0A1I3R483_9BURK</name>
<feature type="domain" description="N-acetyltransferase" evidence="1">
    <location>
        <begin position="109"/>
        <end position="245"/>
    </location>
</feature>
<dbReference type="AlphaFoldDB" id="A0A1I3R483"/>
<dbReference type="EMBL" id="FOQU01000007">
    <property type="protein sequence ID" value="SFJ40562.1"/>
    <property type="molecule type" value="Genomic_DNA"/>
</dbReference>
<evidence type="ECO:0000259" key="1">
    <source>
        <dbReference type="PROSITE" id="PS51186"/>
    </source>
</evidence>
<sequence length="245" mass="26800">MPLHSSFDPDRFQPHDAWVTPSARRQTIRAFIDGYCAAHDQSAAAVSAFTYGYAVHFQPGMGREFEHFVIETPASQPDETFPIGAWVTRFGQADLPPELHGHMQPLIDEHLMLADIGALPHEAALIDSTWLRSEHEIAAFNASGRFPGFAPNPRAFLFSVKIDGDFAAAARYGITTDGDIVIDRVATAEEYRRRGLASQLLSAIAAHARRANARNALLISSHAGEPLYRRAGFTNLAPVAVAKIV</sequence>
<evidence type="ECO:0000313" key="2">
    <source>
        <dbReference type="EMBL" id="SFJ40562.1"/>
    </source>
</evidence>